<dbReference type="AlphaFoldDB" id="A0A5C8IYZ1"/>
<comment type="caution">
    <text evidence="1">The sequence shown here is derived from an EMBL/GenBank/DDBJ whole genome shotgun (WGS) entry which is preliminary data.</text>
</comment>
<sequence>MQLAAHYDALWQSSLQKFRQNKFELDPLLEDQQDQRFGITLLARLLPEVDARVQQFLDALRQVEPAQYYYPASDRHQTLLSIISCYQGFSLRQISVPDYVAVVQESLREVGPFAVELRGITASPSCIMLQGYPTDDSLGLLRNQLRKNFSASGLEQTIDKRYAIITAHSTVVRFVRPLQQPDAFLDKLLLYKDVNFGTSTITEAELVYNDWYQRQKHVKVLHRFRLR</sequence>
<dbReference type="Proteomes" id="UP000321926">
    <property type="component" value="Unassembled WGS sequence"/>
</dbReference>
<dbReference type="Gene3D" id="3.90.1140.10">
    <property type="entry name" value="Cyclic phosphodiesterase"/>
    <property type="match status" value="1"/>
</dbReference>
<name>A0A5C8IYZ1_9BACT</name>
<gene>
    <name evidence="1" type="ORF">FVR03_21855</name>
</gene>
<dbReference type="EMBL" id="VRTY01000129">
    <property type="protein sequence ID" value="TXK26409.1"/>
    <property type="molecule type" value="Genomic_DNA"/>
</dbReference>
<keyword evidence="2" id="KW-1185">Reference proteome</keyword>
<dbReference type="OrthoDB" id="2326088at2"/>
<dbReference type="RefSeq" id="WP_147923906.1">
    <property type="nucleotide sequence ID" value="NZ_VRTY01000129.1"/>
</dbReference>
<accession>A0A5C8IYZ1</accession>
<proteinExistence type="predicted"/>
<protein>
    <submittedName>
        <fullName evidence="1">Mutarotase</fullName>
    </submittedName>
</protein>
<evidence type="ECO:0000313" key="1">
    <source>
        <dbReference type="EMBL" id="TXK26409.1"/>
    </source>
</evidence>
<reference evidence="1 2" key="1">
    <citation type="submission" date="2019-08" db="EMBL/GenBank/DDBJ databases">
        <authorList>
            <person name="Shi S."/>
        </authorList>
    </citation>
    <scope>NUCLEOTIDE SEQUENCE [LARGE SCALE GENOMIC DNA]</scope>
    <source>
        <strain evidence="1 2">GY10130</strain>
    </source>
</reference>
<evidence type="ECO:0000313" key="2">
    <source>
        <dbReference type="Proteomes" id="UP000321926"/>
    </source>
</evidence>
<organism evidence="1 2">
    <name type="scientific">Pontibacter qinzhouensis</name>
    <dbReference type="NCBI Taxonomy" id="2603253"/>
    <lineage>
        <taxon>Bacteria</taxon>
        <taxon>Pseudomonadati</taxon>
        <taxon>Bacteroidota</taxon>
        <taxon>Cytophagia</taxon>
        <taxon>Cytophagales</taxon>
        <taxon>Hymenobacteraceae</taxon>
        <taxon>Pontibacter</taxon>
    </lineage>
</organism>